<dbReference type="AlphaFoldDB" id="A0A9Q0KJJ4"/>
<keyword evidence="1" id="KW-0808">Transferase</keyword>
<dbReference type="EMBL" id="JAMYWD010000005">
    <property type="protein sequence ID" value="KAJ4971752.1"/>
    <property type="molecule type" value="Genomic_DNA"/>
</dbReference>
<dbReference type="OrthoDB" id="1862401at2759"/>
<evidence type="ECO:0000256" key="2">
    <source>
        <dbReference type="ARBA" id="ARBA00023315"/>
    </source>
</evidence>
<dbReference type="Proteomes" id="UP001141806">
    <property type="component" value="Unassembled WGS sequence"/>
</dbReference>
<dbReference type="InterPro" id="IPR023213">
    <property type="entry name" value="CAT-like_dom_sf"/>
</dbReference>
<evidence type="ECO:0000313" key="4">
    <source>
        <dbReference type="Proteomes" id="UP001141806"/>
    </source>
</evidence>
<gene>
    <name evidence="3" type="ORF">NE237_004851</name>
</gene>
<keyword evidence="2" id="KW-0012">Acyltransferase</keyword>
<protein>
    <submittedName>
        <fullName evidence="3">Uncharacterized protein</fullName>
    </submittedName>
</protein>
<name>A0A9Q0KJJ4_9MAGN</name>
<dbReference type="Gene3D" id="3.30.559.10">
    <property type="entry name" value="Chloramphenicol acetyltransferase-like domain"/>
    <property type="match status" value="1"/>
</dbReference>
<proteinExistence type="predicted"/>
<accession>A0A9Q0KJJ4</accession>
<comment type="caution">
    <text evidence="3">The sequence shown here is derived from an EMBL/GenBank/DDBJ whole genome shotgun (WGS) entry which is preliminary data.</text>
</comment>
<sequence length="214" mass="23836">MALCKPVKLLERCKVAPPAGSTPTSTVLLLTFFDIPWLPLSPVEFLFFYEFSYPKSQFTDSIVPRLKHSLSSTLIHFYPLSRNISWTLEPNQPIIRYTEGDSVSFTLAESEANFYHLSSNHLKDVIKSRPLLPHLPASGPILPMLAIQDMGLDSKSGATSLPPKSLPVLDRTVIKDQAVLTKIFLDEMEVHGFRIGVQESEIESDGCLTPTQHG</sequence>
<dbReference type="GO" id="GO:0016747">
    <property type="term" value="F:acyltransferase activity, transferring groups other than amino-acyl groups"/>
    <property type="evidence" value="ECO:0007669"/>
    <property type="project" value="UniProtKB-ARBA"/>
</dbReference>
<dbReference type="InterPro" id="IPR051504">
    <property type="entry name" value="Plant_metabolite_acyltrans"/>
</dbReference>
<dbReference type="PANTHER" id="PTHR31625">
    <property type="match status" value="1"/>
</dbReference>
<reference evidence="3" key="1">
    <citation type="journal article" date="2023" name="Plant J.">
        <title>The genome of the king protea, Protea cynaroides.</title>
        <authorList>
            <person name="Chang J."/>
            <person name="Duong T.A."/>
            <person name="Schoeman C."/>
            <person name="Ma X."/>
            <person name="Roodt D."/>
            <person name="Barker N."/>
            <person name="Li Z."/>
            <person name="Van de Peer Y."/>
            <person name="Mizrachi E."/>
        </authorList>
    </citation>
    <scope>NUCLEOTIDE SEQUENCE</scope>
    <source>
        <tissue evidence="3">Young leaves</tissue>
    </source>
</reference>
<dbReference type="Pfam" id="PF02458">
    <property type="entry name" value="Transferase"/>
    <property type="match status" value="1"/>
</dbReference>
<evidence type="ECO:0000256" key="1">
    <source>
        <dbReference type="ARBA" id="ARBA00022679"/>
    </source>
</evidence>
<keyword evidence="4" id="KW-1185">Reference proteome</keyword>
<evidence type="ECO:0000313" key="3">
    <source>
        <dbReference type="EMBL" id="KAJ4971752.1"/>
    </source>
</evidence>
<organism evidence="3 4">
    <name type="scientific">Protea cynaroides</name>
    <dbReference type="NCBI Taxonomy" id="273540"/>
    <lineage>
        <taxon>Eukaryota</taxon>
        <taxon>Viridiplantae</taxon>
        <taxon>Streptophyta</taxon>
        <taxon>Embryophyta</taxon>
        <taxon>Tracheophyta</taxon>
        <taxon>Spermatophyta</taxon>
        <taxon>Magnoliopsida</taxon>
        <taxon>Proteales</taxon>
        <taxon>Proteaceae</taxon>
        <taxon>Protea</taxon>
    </lineage>
</organism>